<evidence type="ECO:0000259" key="2">
    <source>
        <dbReference type="Pfam" id="PF13632"/>
    </source>
</evidence>
<dbReference type="PANTHER" id="PTHR36851:SF1">
    <property type="entry name" value="GLYCO_TRANS_2-LIKE DOMAIN-CONTAINING PROTEIN"/>
    <property type="match status" value="1"/>
</dbReference>
<evidence type="ECO:0000256" key="1">
    <source>
        <dbReference type="SAM" id="Phobius"/>
    </source>
</evidence>
<feature type="transmembrane region" description="Helical" evidence="1">
    <location>
        <begin position="455"/>
        <end position="475"/>
    </location>
</feature>
<dbReference type="STRING" id="1798540.A3B74_03985"/>
<dbReference type="PANTHER" id="PTHR36851">
    <property type="entry name" value="UNNAMED PRODUCT"/>
    <property type="match status" value="1"/>
</dbReference>
<dbReference type="Proteomes" id="UP000177165">
    <property type="component" value="Unassembled WGS sequence"/>
</dbReference>
<feature type="transmembrane region" description="Helical" evidence="1">
    <location>
        <begin position="20"/>
        <end position="39"/>
    </location>
</feature>
<accession>A0A1G2ASQ1</accession>
<dbReference type="InterPro" id="IPR029044">
    <property type="entry name" value="Nucleotide-diphossugar_trans"/>
</dbReference>
<dbReference type="AlphaFoldDB" id="A0A1G2ASQ1"/>
<gene>
    <name evidence="3" type="ORF">A3B74_03985</name>
</gene>
<dbReference type="Gene3D" id="3.90.550.10">
    <property type="entry name" value="Spore Coat Polysaccharide Biosynthesis Protein SpsA, Chain A"/>
    <property type="match status" value="1"/>
</dbReference>
<feature type="transmembrane region" description="Helical" evidence="1">
    <location>
        <begin position="420"/>
        <end position="443"/>
    </location>
</feature>
<dbReference type="InterPro" id="IPR001173">
    <property type="entry name" value="Glyco_trans_2-like"/>
</dbReference>
<evidence type="ECO:0000313" key="4">
    <source>
        <dbReference type="Proteomes" id="UP000177165"/>
    </source>
</evidence>
<reference evidence="3 4" key="1">
    <citation type="journal article" date="2016" name="Nat. Commun.">
        <title>Thousands of microbial genomes shed light on interconnected biogeochemical processes in an aquifer system.</title>
        <authorList>
            <person name="Anantharaman K."/>
            <person name="Brown C.T."/>
            <person name="Hug L.A."/>
            <person name="Sharon I."/>
            <person name="Castelle C.J."/>
            <person name="Probst A.J."/>
            <person name="Thomas B.C."/>
            <person name="Singh A."/>
            <person name="Wilkins M.J."/>
            <person name="Karaoz U."/>
            <person name="Brodie E.L."/>
            <person name="Williams K.H."/>
            <person name="Hubbard S.S."/>
            <person name="Banfield J.F."/>
        </authorList>
    </citation>
    <scope>NUCLEOTIDE SEQUENCE [LARGE SCALE GENOMIC DNA]</scope>
</reference>
<proteinExistence type="predicted"/>
<keyword evidence="1" id="KW-1133">Transmembrane helix</keyword>
<evidence type="ECO:0000313" key="3">
    <source>
        <dbReference type="EMBL" id="OGY79017.1"/>
    </source>
</evidence>
<keyword evidence="1" id="KW-0812">Transmembrane</keyword>
<protein>
    <recommendedName>
        <fullName evidence="2">Glycosyltransferase 2-like domain-containing protein</fullName>
    </recommendedName>
</protein>
<feature type="transmembrane region" description="Helical" evidence="1">
    <location>
        <begin position="375"/>
        <end position="400"/>
    </location>
</feature>
<dbReference type="EMBL" id="MHKB01000011">
    <property type="protein sequence ID" value="OGY79017.1"/>
    <property type="molecule type" value="Genomic_DNA"/>
</dbReference>
<comment type="caution">
    <text evidence="3">The sequence shown here is derived from an EMBL/GenBank/DDBJ whole genome shotgun (WGS) entry which is preliminary data.</text>
</comment>
<name>A0A1G2ASQ1_9BACT</name>
<sequence>MRRFHWFYLSQYQAYRALEILPGAIVWSTFIVAIGLSFVRPLWVIYYILLFDLYWLLKILYLSYFQLITFIRMKKVMRTDWLAKCQTLKNFQKTIHLIILPTFGESLEVIQGCFDSLLNSEFPLKQCIVVYATEKADAKGGKKYATTLEKKFAHHFFGFLTTEHTLNPQEEIQGKGSNIHDAGIKARTFIDRHQIPYEDIIVSVFDIDTQIPKQYFTYLTYMYRTQPHPTRASYQPIPVFHNNIWDAPAIVRVASYGTTFWMMTEQTRPEKLLTFSSHSMSFRALVDIGFWRRDIVSEDSRVFVQCLIEYEGNYSMVPMHIPVSMDSVLSENWWKTLKTLYQQQRRWAWGVENIPYMIWNFFSNKAMPLKIKIRYIFAQLEGMHAWATAPILILLLGYLPLRLADDAVQSTIIAQNAPSILQWLMRISSIGLLLSVAMSTVLLPPRPKRYKKTKYLIMIVQWLLLPISLICFGSVCAIDAQTRLMFGKYLGFHVTKKTRKI</sequence>
<feature type="domain" description="Glycosyltransferase 2-like" evidence="2">
    <location>
        <begin position="202"/>
        <end position="399"/>
    </location>
</feature>
<keyword evidence="1" id="KW-0472">Membrane</keyword>
<organism evidence="3 4">
    <name type="scientific">Candidatus Kerfeldbacteria bacterium RIFCSPHIGHO2_02_FULL_42_14</name>
    <dbReference type="NCBI Taxonomy" id="1798540"/>
    <lineage>
        <taxon>Bacteria</taxon>
        <taxon>Candidatus Kerfeldiibacteriota</taxon>
    </lineage>
</organism>
<feature type="transmembrane region" description="Helical" evidence="1">
    <location>
        <begin position="45"/>
        <end position="68"/>
    </location>
</feature>
<dbReference type="Pfam" id="PF13632">
    <property type="entry name" value="Glyco_trans_2_3"/>
    <property type="match status" value="1"/>
</dbReference>